<proteinExistence type="inferred from homology"/>
<keyword evidence="4" id="KW-0132">Cell division</keyword>
<organism evidence="10 11">
    <name type="scientific">Geodia barretti</name>
    <name type="common">Barrett's horny sponge</name>
    <dbReference type="NCBI Taxonomy" id="519541"/>
    <lineage>
        <taxon>Eukaryota</taxon>
        <taxon>Metazoa</taxon>
        <taxon>Porifera</taxon>
        <taxon>Demospongiae</taxon>
        <taxon>Heteroscleromorpha</taxon>
        <taxon>Tetractinellida</taxon>
        <taxon>Astrophorina</taxon>
        <taxon>Geodiidae</taxon>
        <taxon>Geodia</taxon>
    </lineage>
</organism>
<feature type="region of interest" description="Disordered" evidence="9">
    <location>
        <begin position="561"/>
        <end position="649"/>
    </location>
</feature>
<dbReference type="EMBL" id="CASHTH010001251">
    <property type="protein sequence ID" value="CAI8013270.1"/>
    <property type="molecule type" value="Genomic_DNA"/>
</dbReference>
<evidence type="ECO:0000313" key="10">
    <source>
        <dbReference type="EMBL" id="CAI8013270.1"/>
    </source>
</evidence>
<dbReference type="GO" id="GO:0051642">
    <property type="term" value="P:centrosome localization"/>
    <property type="evidence" value="ECO:0007669"/>
    <property type="project" value="TreeGrafter"/>
</dbReference>
<dbReference type="GO" id="GO:0007346">
    <property type="term" value="P:regulation of mitotic cell cycle"/>
    <property type="evidence" value="ECO:0007669"/>
    <property type="project" value="TreeGrafter"/>
</dbReference>
<dbReference type="GO" id="GO:0051301">
    <property type="term" value="P:cell division"/>
    <property type="evidence" value="ECO:0007669"/>
    <property type="project" value="UniProtKB-KW"/>
</dbReference>
<dbReference type="GO" id="GO:0032039">
    <property type="term" value="C:integrator complex"/>
    <property type="evidence" value="ECO:0007669"/>
    <property type="project" value="TreeGrafter"/>
</dbReference>
<keyword evidence="5" id="KW-0498">Mitosis</keyword>
<keyword evidence="11" id="KW-1185">Reference proteome</keyword>
<evidence type="ECO:0000256" key="1">
    <source>
        <dbReference type="ARBA" id="ARBA00004123"/>
    </source>
</evidence>
<dbReference type="AlphaFoldDB" id="A0AA35WG89"/>
<evidence type="ECO:0000256" key="5">
    <source>
        <dbReference type="ARBA" id="ARBA00022776"/>
    </source>
</evidence>
<evidence type="ECO:0000256" key="6">
    <source>
        <dbReference type="ARBA" id="ARBA00023242"/>
    </source>
</evidence>
<reference evidence="10" key="1">
    <citation type="submission" date="2023-03" db="EMBL/GenBank/DDBJ databases">
        <authorList>
            <person name="Steffen K."/>
            <person name="Cardenas P."/>
        </authorList>
    </citation>
    <scope>NUCLEOTIDE SEQUENCE</scope>
</reference>
<dbReference type="PANTHER" id="PTHR12955">
    <property type="entry name" value="SARCOMA ANTIGEN NY-SAR-95-RELATED"/>
    <property type="match status" value="1"/>
</dbReference>
<dbReference type="InterPro" id="IPR019355">
    <property type="entry name" value="Cell_cycle_regulator_Mat89Bb"/>
</dbReference>
<comment type="subcellular location">
    <subcellularLocation>
        <location evidence="2">Cytoplasm</location>
    </subcellularLocation>
    <subcellularLocation>
        <location evidence="1">Nucleus</location>
    </subcellularLocation>
</comment>
<evidence type="ECO:0000313" key="11">
    <source>
        <dbReference type="Proteomes" id="UP001174909"/>
    </source>
</evidence>
<gene>
    <name evidence="10" type="ORF">GBAR_LOCUS8438</name>
</gene>
<keyword evidence="6" id="KW-0539">Nucleus</keyword>
<name>A0AA35WG89_GEOBA</name>
<feature type="compositionally biased region" description="Basic and acidic residues" evidence="9">
    <location>
        <begin position="616"/>
        <end position="631"/>
    </location>
</feature>
<evidence type="ECO:0000256" key="8">
    <source>
        <dbReference type="ARBA" id="ARBA00061603"/>
    </source>
</evidence>
<protein>
    <submittedName>
        <fullName evidence="10">Integrator complex subunit 13</fullName>
    </submittedName>
</protein>
<evidence type="ECO:0000256" key="4">
    <source>
        <dbReference type="ARBA" id="ARBA00022618"/>
    </source>
</evidence>
<keyword evidence="3" id="KW-0963">Cytoplasm</keyword>
<dbReference type="Proteomes" id="UP001174909">
    <property type="component" value="Unassembled WGS sequence"/>
</dbReference>
<evidence type="ECO:0000256" key="7">
    <source>
        <dbReference type="ARBA" id="ARBA00023306"/>
    </source>
</evidence>
<dbReference type="GO" id="GO:0005737">
    <property type="term" value="C:cytoplasm"/>
    <property type="evidence" value="ECO:0007669"/>
    <property type="project" value="UniProtKB-SubCell"/>
</dbReference>
<comment type="caution">
    <text evidence="10">The sequence shown here is derived from an EMBL/GenBank/DDBJ whole genome shotgun (WGS) entry which is preliminary data.</text>
</comment>
<evidence type="ECO:0000256" key="9">
    <source>
        <dbReference type="SAM" id="MobiDB-lite"/>
    </source>
</evidence>
<sequence length="703" mass="76539">MEKTVLVIAANSLSGESCGRPLSLDLSLGKGKASSNTKTVPKSVWTCCVQGVVKYVRVTFDLFPDQRQVCVAAVDYTKCQPVNSWRDEDQELGKVLAGFQKFGQPCTVPVTPPTGHIPTLLSPCIQGIQYGVRCLAQLTATQYAATTSPGHTPPSNQGRLILLCSLRSSSDIKDLEDILVRLVRSENSDIRQKGDPARLAIAQCQLVIVNSYTTPTSDVKDAPLTQLSSHVSSIVYSFPAHLLVDKCLLLCQLHHDLNTTLITGIPMKEEQSGSGSANYDVELIHLSEAHRDILRGGFVLGGGAMGKKGEKEAKDRLSLKWSTPKTSSLELQPCTSAYRVTPTSVTSRPTICLVNFVLSGKPVLLEQPRKGAQKLITHVLMNHAGSIYLHCIPSTRNHVEDPPSISEGWGGRITDYRISDFSELAASNMLSPIPEDRTKAPHRFPLQIVMSKLERESRHWPLVYADTLIYTLSQDLHPLPVVVRRDAMSEQDFEECKKVIKSLQSKEAGGEGLSVPSTGTRAKGVKRDEQYRLMWSELESLTDTFRTNSELHHRLAEVVAQATSHAPSMQLARKTPHGGGERSGDSNHWPPPGNGYRESGDHEGGGIGASGTTVWDQDRGNMDPRTQRYERGSGPVGGGGASQFLPRPAPPIGSVAKIWATRQASIASSGHAEFAGRMTFGPKAELYLKLHSNSSIVPPDQDT</sequence>
<evidence type="ECO:0000256" key="3">
    <source>
        <dbReference type="ARBA" id="ARBA00022490"/>
    </source>
</evidence>
<comment type="similarity">
    <text evidence="8">Belongs to the Integrator subunit 13 family.</text>
</comment>
<dbReference type="Pfam" id="PF10221">
    <property type="entry name" value="Mat89Bb"/>
    <property type="match status" value="1"/>
</dbReference>
<evidence type="ECO:0000256" key="2">
    <source>
        <dbReference type="ARBA" id="ARBA00004496"/>
    </source>
</evidence>
<accession>A0AA35WG89</accession>
<dbReference type="PANTHER" id="PTHR12955:SF1">
    <property type="entry name" value="INTEGRATOR COMPLEX SUBUNIT 13"/>
    <property type="match status" value="1"/>
</dbReference>
<keyword evidence="7" id="KW-0131">Cell cycle</keyword>